<name>A0A8J7QF46_9BACT</name>
<reference evidence="1" key="1">
    <citation type="submission" date="2021-03" db="EMBL/GenBank/DDBJ databases">
        <authorList>
            <person name="Wang G."/>
        </authorList>
    </citation>
    <scope>NUCLEOTIDE SEQUENCE</scope>
    <source>
        <strain evidence="1">KCTC 12899</strain>
    </source>
</reference>
<gene>
    <name evidence="1" type="ORF">J3U88_03955</name>
</gene>
<organism evidence="1 2">
    <name type="scientific">Acanthopleuribacter pedis</name>
    <dbReference type="NCBI Taxonomy" id="442870"/>
    <lineage>
        <taxon>Bacteria</taxon>
        <taxon>Pseudomonadati</taxon>
        <taxon>Acidobacteriota</taxon>
        <taxon>Holophagae</taxon>
        <taxon>Acanthopleuribacterales</taxon>
        <taxon>Acanthopleuribacteraceae</taxon>
        <taxon>Acanthopleuribacter</taxon>
    </lineage>
</organism>
<keyword evidence="2" id="KW-1185">Reference proteome</keyword>
<protein>
    <submittedName>
        <fullName evidence="1">TerB family tellurite resistance protein</fullName>
    </submittedName>
</protein>
<evidence type="ECO:0000313" key="2">
    <source>
        <dbReference type="Proteomes" id="UP000664417"/>
    </source>
</evidence>
<dbReference type="AlphaFoldDB" id="A0A8J7QF46"/>
<dbReference type="InterPro" id="IPR029024">
    <property type="entry name" value="TerB-like"/>
</dbReference>
<dbReference type="RefSeq" id="WP_207856934.1">
    <property type="nucleotide sequence ID" value="NZ_JAFREP010000003.1"/>
</dbReference>
<sequence>MSNTGHTVGSPLELRMGAVRVLAKMALSDGIITSEERTLMEEILQELQVNLSADVLFEEVKQKPIHELIAQVDKYEDRFFIALRAYAMAHIDFDFDPEERKFFNDLVGMLQIKTEDLALIEATEQNEGAGFTPEFDTRLRAHYENSSFAV</sequence>
<proteinExistence type="predicted"/>
<dbReference type="EMBL" id="JAFREP010000003">
    <property type="protein sequence ID" value="MBO1317603.1"/>
    <property type="molecule type" value="Genomic_DNA"/>
</dbReference>
<dbReference type="CDD" id="cd07177">
    <property type="entry name" value="terB_like"/>
    <property type="match status" value="1"/>
</dbReference>
<dbReference type="Gene3D" id="1.10.3680.10">
    <property type="entry name" value="TerB-like"/>
    <property type="match status" value="1"/>
</dbReference>
<accession>A0A8J7QF46</accession>
<dbReference type="SUPFAM" id="SSF158682">
    <property type="entry name" value="TerB-like"/>
    <property type="match status" value="1"/>
</dbReference>
<evidence type="ECO:0000313" key="1">
    <source>
        <dbReference type="EMBL" id="MBO1317603.1"/>
    </source>
</evidence>
<comment type="caution">
    <text evidence="1">The sequence shown here is derived from an EMBL/GenBank/DDBJ whole genome shotgun (WGS) entry which is preliminary data.</text>
</comment>
<dbReference type="Proteomes" id="UP000664417">
    <property type="component" value="Unassembled WGS sequence"/>
</dbReference>